<dbReference type="CDD" id="cd01936">
    <property type="entry name" value="Ntn_CA"/>
    <property type="match status" value="1"/>
</dbReference>
<comment type="caution">
    <text evidence="7">The sequence shown here is derived from an EMBL/GenBank/DDBJ whole genome shotgun (WGS) entry which is preliminary data.</text>
</comment>
<evidence type="ECO:0000313" key="8">
    <source>
        <dbReference type="Proteomes" id="UP000256310"/>
    </source>
</evidence>
<dbReference type="GO" id="GO:0017000">
    <property type="term" value="P:antibiotic biosynthetic process"/>
    <property type="evidence" value="ECO:0007669"/>
    <property type="project" value="InterPro"/>
</dbReference>
<dbReference type="Gene3D" id="3.60.20.10">
    <property type="entry name" value="Glutamine Phosphoribosylpyrophosphate, subunit 1, domain 1"/>
    <property type="match status" value="1"/>
</dbReference>
<dbReference type="PANTHER" id="PTHR34218:SF3">
    <property type="entry name" value="ACYL-HOMOSERINE LACTONE ACYLASE PVDQ"/>
    <property type="match status" value="1"/>
</dbReference>
<dbReference type="InterPro" id="IPR002692">
    <property type="entry name" value="S45"/>
</dbReference>
<dbReference type="SUPFAM" id="SSF56235">
    <property type="entry name" value="N-terminal nucleophile aminohydrolases (Ntn hydrolases)"/>
    <property type="match status" value="1"/>
</dbReference>
<evidence type="ECO:0000256" key="2">
    <source>
        <dbReference type="ARBA" id="ARBA00022729"/>
    </source>
</evidence>
<dbReference type="EMBL" id="QRDP01000004">
    <property type="protein sequence ID" value="RED15291.1"/>
    <property type="molecule type" value="Genomic_DNA"/>
</dbReference>
<dbReference type="PIRSF" id="PIRSF001227">
    <property type="entry name" value="Pen_acylase"/>
    <property type="match status" value="1"/>
</dbReference>
<keyword evidence="6" id="KW-0106">Calcium</keyword>
<comment type="similarity">
    <text evidence="1">Belongs to the peptidase S45 family.</text>
</comment>
<feature type="binding site" evidence="6">
    <location>
        <position position="454"/>
    </location>
    <ligand>
        <name>Ca(2+)</name>
        <dbReference type="ChEBI" id="CHEBI:29108"/>
    </ligand>
</feature>
<keyword evidence="8" id="KW-1185">Reference proteome</keyword>
<reference evidence="7 8" key="1">
    <citation type="submission" date="2018-07" db="EMBL/GenBank/DDBJ databases">
        <title>Genomic Encyclopedia of Type Strains, Phase IV (KMG-IV): sequencing the most valuable type-strain genomes for metagenomic binning, comparative biology and taxonomic classification.</title>
        <authorList>
            <person name="Goeker M."/>
        </authorList>
    </citation>
    <scope>NUCLEOTIDE SEQUENCE [LARGE SCALE GENOMIC DNA]</scope>
    <source>
        <strain evidence="7 8">DSM 26725</strain>
    </source>
</reference>
<dbReference type="InterPro" id="IPR043146">
    <property type="entry name" value="Penicillin_amidase_N_B-knob"/>
</dbReference>
<dbReference type="Gene3D" id="2.30.120.10">
    <property type="match status" value="1"/>
</dbReference>
<keyword evidence="3" id="KW-0378">Hydrolase</keyword>
<feature type="active site" description="Nucleophile" evidence="5">
    <location>
        <position position="202"/>
    </location>
</feature>
<sequence>MKTLAKILGVIAIALLLAAGVNALLNSRWYASKQNISAPETRYDAIVRRDSRGVPHILGQTDADAAFGLAYAHSEDDFFTIQELIATSRGRMGELTGQEGAAQDYVWHLFNVRADVDAGYATEISPEARAVIEAYADGLNLYASEHPDEVRLRGLFPVTGHDIATGFAFTSPFFYGIDRTLGALAAGEDPPRAGERANERGSNAFAVAPSRDPDGATKLIVNSHQPWTGPVAWYEAHVTSAEGLDMIGGLFPGAPVPLVGHNRTLGWANTVNRPDLVDVYELTLDEAGDRYRYDGEWRDLESRRIWLHVRMGPFVIPVPRTVHRSVHGPVMINDNGAFAIRYAGIGEIRQVEQYYRLTRAETFEEWQQVMRMQAIPATNFIYADAQGHIARFYNARFPDRAEGYDWRGVLPGDTSQNVWTANAPFEAIPFLIDPPSGFVFDSNNTPWVATAPADNLDPADYSALLGIETNETNRMLRIVELIADLDAIGWPELRRIKYDTGYSRQSAAGEYLRRIAALNLEAGILSDAQQLLARWDWTLDDEGSADALAAAVLRSVMMNAYRGDPLPDPRETLTAAVAFLQDHHGRIDPPLSAVLRLRRGDVDLAVTGGPDALRAIYWGEPEDGVFVGNAGDSFIMEITWDNDGQVSSRTVHQFGAATTRPGSRHYADQAPMFVAMEMKPSWFHAEELEPNIVCRYRPGEGTPTEPDAPCSR</sequence>
<keyword evidence="6" id="KW-0479">Metal-binding</keyword>
<evidence type="ECO:0000256" key="3">
    <source>
        <dbReference type="ARBA" id="ARBA00022801"/>
    </source>
</evidence>
<proteinExistence type="inferred from homology"/>
<feature type="binding site" evidence="6">
    <location>
        <position position="278"/>
    </location>
    <ligand>
        <name>Ca(2+)</name>
        <dbReference type="ChEBI" id="CHEBI:29108"/>
    </ligand>
</feature>
<organism evidence="7 8">
    <name type="scientific">Parasphingopyxis lamellibrachiae</name>
    <dbReference type="NCBI Taxonomy" id="680125"/>
    <lineage>
        <taxon>Bacteria</taxon>
        <taxon>Pseudomonadati</taxon>
        <taxon>Pseudomonadota</taxon>
        <taxon>Alphaproteobacteria</taxon>
        <taxon>Sphingomonadales</taxon>
        <taxon>Sphingomonadaceae</taxon>
        <taxon>Parasphingopyxis</taxon>
    </lineage>
</organism>
<keyword evidence="2" id="KW-0732">Signal</keyword>
<dbReference type="InterPro" id="IPR043147">
    <property type="entry name" value="Penicillin_amidase_A-knob"/>
</dbReference>
<dbReference type="InterPro" id="IPR029055">
    <property type="entry name" value="Ntn_hydrolases_N"/>
</dbReference>
<evidence type="ECO:0000313" key="7">
    <source>
        <dbReference type="EMBL" id="RED15291.1"/>
    </source>
</evidence>
<dbReference type="Gene3D" id="1.10.439.10">
    <property type="entry name" value="Penicillin Amidohydrolase, domain 1"/>
    <property type="match status" value="1"/>
</dbReference>
<dbReference type="Pfam" id="PF01804">
    <property type="entry name" value="Penicil_amidase"/>
    <property type="match status" value="1"/>
</dbReference>
<accession>A0A3D9FE23</accession>
<name>A0A3D9FE23_9SPHN</name>
<dbReference type="GO" id="GO:0016811">
    <property type="term" value="F:hydrolase activity, acting on carbon-nitrogen (but not peptide) bonds, in linear amides"/>
    <property type="evidence" value="ECO:0007669"/>
    <property type="project" value="InterPro"/>
</dbReference>
<dbReference type="GO" id="GO:0046872">
    <property type="term" value="F:metal ion binding"/>
    <property type="evidence" value="ECO:0007669"/>
    <property type="project" value="UniProtKB-KW"/>
</dbReference>
<dbReference type="RefSeq" id="WP_116234830.1">
    <property type="nucleotide sequence ID" value="NZ_QRDP01000004.1"/>
</dbReference>
<dbReference type="OrthoDB" id="9760084at2"/>
<dbReference type="InterPro" id="IPR023343">
    <property type="entry name" value="Penicillin_amidase_dom1"/>
</dbReference>
<evidence type="ECO:0000256" key="6">
    <source>
        <dbReference type="PIRSR" id="PIRSR001227-2"/>
    </source>
</evidence>
<evidence type="ECO:0000256" key="1">
    <source>
        <dbReference type="ARBA" id="ARBA00006586"/>
    </source>
</evidence>
<dbReference type="Proteomes" id="UP000256310">
    <property type="component" value="Unassembled WGS sequence"/>
</dbReference>
<feature type="binding site" evidence="6">
    <location>
        <position position="275"/>
    </location>
    <ligand>
        <name>Ca(2+)</name>
        <dbReference type="ChEBI" id="CHEBI:29108"/>
    </ligand>
</feature>
<dbReference type="InterPro" id="IPR014395">
    <property type="entry name" value="Pen/GL7ACA/AHL_acylase"/>
</dbReference>
<dbReference type="PANTHER" id="PTHR34218">
    <property type="entry name" value="PEPTIDASE S45 PENICILLIN AMIDASE"/>
    <property type="match status" value="1"/>
</dbReference>
<dbReference type="AlphaFoldDB" id="A0A3D9FE23"/>
<keyword evidence="4" id="KW-0865">Zymogen</keyword>
<comment type="cofactor">
    <cofactor evidence="6">
        <name>Ca(2+)</name>
        <dbReference type="ChEBI" id="CHEBI:29108"/>
    </cofactor>
    <text evidence="6">Binds 1 Ca(2+) ion per dimer.</text>
</comment>
<protein>
    <submittedName>
        <fullName evidence="7">Acyl-homoserine-lactone acylase</fullName>
    </submittedName>
</protein>
<evidence type="ECO:0000256" key="5">
    <source>
        <dbReference type="PIRSR" id="PIRSR001227-1"/>
    </source>
</evidence>
<dbReference type="Gene3D" id="1.10.1400.10">
    <property type="match status" value="1"/>
</dbReference>
<evidence type="ECO:0000256" key="4">
    <source>
        <dbReference type="ARBA" id="ARBA00023145"/>
    </source>
</evidence>
<feature type="binding site" evidence="6">
    <location>
        <position position="277"/>
    </location>
    <ligand>
        <name>Ca(2+)</name>
        <dbReference type="ChEBI" id="CHEBI:29108"/>
    </ligand>
</feature>
<gene>
    <name evidence="7" type="ORF">DFR46_0279</name>
</gene>